<dbReference type="PANTHER" id="PTHR38035">
    <property type="entry name" value="UPF0070 PROTEIN YFGM"/>
    <property type="match status" value="1"/>
</dbReference>
<feature type="domain" description="Ancillary SecYEG translocon subunit/Cell division coordinator CpoB TPR" evidence="10">
    <location>
        <begin position="15"/>
        <end position="206"/>
    </location>
</feature>
<evidence type="ECO:0000313" key="12">
    <source>
        <dbReference type="Proteomes" id="UP000256899"/>
    </source>
</evidence>
<evidence type="ECO:0000256" key="3">
    <source>
        <dbReference type="ARBA" id="ARBA00022692"/>
    </source>
</evidence>
<organism evidence="11 12">
    <name type="scientific">Thalassotalea euphylliae</name>
    <dbReference type="NCBI Taxonomy" id="1655234"/>
    <lineage>
        <taxon>Bacteria</taxon>
        <taxon>Pseudomonadati</taxon>
        <taxon>Pseudomonadota</taxon>
        <taxon>Gammaproteobacteria</taxon>
        <taxon>Alteromonadales</taxon>
        <taxon>Colwelliaceae</taxon>
        <taxon>Thalassotalea</taxon>
    </lineage>
</organism>
<dbReference type="PIRSF" id="PIRSF006170">
    <property type="entry name" value="YfgM"/>
    <property type="match status" value="1"/>
</dbReference>
<gene>
    <name evidence="11" type="ORF">DXX94_07030</name>
</gene>
<evidence type="ECO:0000256" key="6">
    <source>
        <dbReference type="ARBA" id="ARBA00023186"/>
    </source>
</evidence>
<keyword evidence="6" id="KW-0143">Chaperone</keyword>
<accession>A0A3E0U192</accession>
<evidence type="ECO:0000256" key="7">
    <source>
        <dbReference type="ARBA" id="ARBA00024197"/>
    </source>
</evidence>
<proteinExistence type="inferred from homology"/>
<dbReference type="GO" id="GO:0044877">
    <property type="term" value="F:protein-containing complex binding"/>
    <property type="evidence" value="ECO:0007669"/>
    <property type="project" value="InterPro"/>
</dbReference>
<comment type="subcellular location">
    <subcellularLocation>
        <location evidence="1">Cell membrane</location>
        <topology evidence="1">Single-pass type II membrane protein</topology>
    </subcellularLocation>
</comment>
<keyword evidence="2" id="KW-1003">Cell membrane</keyword>
<evidence type="ECO:0000256" key="2">
    <source>
        <dbReference type="ARBA" id="ARBA00022475"/>
    </source>
</evidence>
<dbReference type="AlphaFoldDB" id="A0A3E0U192"/>
<dbReference type="RefSeq" id="WP_116014783.1">
    <property type="nucleotide sequence ID" value="NZ_QUOT01000001.1"/>
</dbReference>
<evidence type="ECO:0000256" key="9">
    <source>
        <dbReference type="SAM" id="Phobius"/>
    </source>
</evidence>
<dbReference type="Proteomes" id="UP000256899">
    <property type="component" value="Unassembled WGS sequence"/>
</dbReference>
<evidence type="ECO:0000256" key="8">
    <source>
        <dbReference type="ARBA" id="ARBA00024235"/>
    </source>
</evidence>
<protein>
    <recommendedName>
        <fullName evidence="8">Ancillary SecYEG translocon subunit</fullName>
    </recommendedName>
</protein>
<dbReference type="PANTHER" id="PTHR38035:SF1">
    <property type="entry name" value="ANCILLARY SECYEG TRANSLOCON SUBUNIT"/>
    <property type="match status" value="1"/>
</dbReference>
<reference evidence="12" key="1">
    <citation type="submission" date="2018-08" db="EMBL/GenBank/DDBJ databases">
        <title>Thalassotalea euphylliae genome.</title>
        <authorList>
            <person name="Summers S."/>
            <person name="Rice S.A."/>
            <person name="Freckelton M.L."/>
            <person name="Nedved B.T."/>
            <person name="Hadfield M.G."/>
        </authorList>
    </citation>
    <scope>NUCLEOTIDE SEQUENCE [LARGE SCALE GENOMIC DNA]</scope>
    <source>
        <strain evidence="12">H3</strain>
    </source>
</reference>
<feature type="transmembrane region" description="Helical" evidence="9">
    <location>
        <begin position="24"/>
        <end position="42"/>
    </location>
</feature>
<name>A0A3E0U192_9GAMM</name>
<dbReference type="Gene3D" id="1.25.40.10">
    <property type="entry name" value="Tetratricopeptide repeat domain"/>
    <property type="match status" value="1"/>
</dbReference>
<dbReference type="EMBL" id="QUOT01000001">
    <property type="protein sequence ID" value="REL30480.1"/>
    <property type="molecule type" value="Genomic_DNA"/>
</dbReference>
<evidence type="ECO:0000313" key="11">
    <source>
        <dbReference type="EMBL" id="REL30480.1"/>
    </source>
</evidence>
<evidence type="ECO:0000259" key="10">
    <source>
        <dbReference type="Pfam" id="PF09976"/>
    </source>
</evidence>
<evidence type="ECO:0000256" key="4">
    <source>
        <dbReference type="ARBA" id="ARBA00022989"/>
    </source>
</evidence>
<keyword evidence="12" id="KW-1185">Reference proteome</keyword>
<comment type="similarity">
    <text evidence="7">Belongs to the YfgM family.</text>
</comment>
<dbReference type="InterPro" id="IPR026039">
    <property type="entry name" value="YfgM"/>
</dbReference>
<keyword evidence="3 9" id="KW-0812">Transmembrane</keyword>
<dbReference type="Pfam" id="PF09976">
    <property type="entry name" value="TPR_21"/>
    <property type="match status" value="1"/>
</dbReference>
<dbReference type="InterPro" id="IPR011990">
    <property type="entry name" value="TPR-like_helical_dom_sf"/>
</dbReference>
<dbReference type="InterPro" id="IPR018704">
    <property type="entry name" value="SecYEG/CpoB_TPR"/>
</dbReference>
<dbReference type="SUPFAM" id="SSF48452">
    <property type="entry name" value="TPR-like"/>
    <property type="match status" value="1"/>
</dbReference>
<evidence type="ECO:0000256" key="5">
    <source>
        <dbReference type="ARBA" id="ARBA00023136"/>
    </source>
</evidence>
<evidence type="ECO:0000256" key="1">
    <source>
        <dbReference type="ARBA" id="ARBA00004401"/>
    </source>
</evidence>
<sequence>METFETEEQQVEAIKKFWHEYGNYLIGGLVVGLSGFVGFNFYKDSKLEGEMAVASKYQAVIDSQTADHEAFKANAEQFIQNNADSSYASLTALSLAKDAAEHQDWEKAATHLQQAIDKASNAGIKSIATVRLARVQIQLEQFDKALATVGGEQSEAFKAAIEEIKGDAYLKQGKVELARNAYQAAIDADGLATNPSLQLKIDDLAQATNLTQLPN</sequence>
<dbReference type="GO" id="GO:0005886">
    <property type="term" value="C:plasma membrane"/>
    <property type="evidence" value="ECO:0007669"/>
    <property type="project" value="UniProtKB-SubCell"/>
</dbReference>
<keyword evidence="5 9" id="KW-0472">Membrane</keyword>
<keyword evidence="4 9" id="KW-1133">Transmembrane helix</keyword>
<comment type="caution">
    <text evidence="11">The sequence shown here is derived from an EMBL/GenBank/DDBJ whole genome shotgun (WGS) entry which is preliminary data.</text>
</comment>